<accession>A0A918Z2M9</accession>
<name>A0A918Z2M9_9GAMM</name>
<organism evidence="1 2">
    <name type="scientific">Vulcaniibacterium thermophilum</name>
    <dbReference type="NCBI Taxonomy" id="1169913"/>
    <lineage>
        <taxon>Bacteria</taxon>
        <taxon>Pseudomonadati</taxon>
        <taxon>Pseudomonadota</taxon>
        <taxon>Gammaproteobacteria</taxon>
        <taxon>Lysobacterales</taxon>
        <taxon>Lysobacteraceae</taxon>
        <taxon>Vulcaniibacterium</taxon>
    </lineage>
</organism>
<gene>
    <name evidence="1" type="ORF">GCM10007167_16950</name>
</gene>
<evidence type="ECO:0000313" key="1">
    <source>
        <dbReference type="EMBL" id="GHE35312.1"/>
    </source>
</evidence>
<dbReference type="OrthoDB" id="6000256at2"/>
<reference evidence="1" key="1">
    <citation type="journal article" date="2014" name="Int. J. Syst. Evol. Microbiol.">
        <title>Complete genome sequence of Corynebacterium casei LMG S-19264T (=DSM 44701T), isolated from a smear-ripened cheese.</title>
        <authorList>
            <consortium name="US DOE Joint Genome Institute (JGI-PGF)"/>
            <person name="Walter F."/>
            <person name="Albersmeier A."/>
            <person name="Kalinowski J."/>
            <person name="Ruckert C."/>
        </authorList>
    </citation>
    <scope>NUCLEOTIDE SEQUENCE</scope>
    <source>
        <strain evidence="1">KCTC 32020</strain>
    </source>
</reference>
<keyword evidence="2" id="KW-1185">Reference proteome</keyword>
<dbReference type="Proteomes" id="UP000636453">
    <property type="component" value="Unassembled WGS sequence"/>
</dbReference>
<dbReference type="AlphaFoldDB" id="A0A918Z2M9"/>
<proteinExistence type="predicted"/>
<reference evidence="1" key="2">
    <citation type="submission" date="2020-09" db="EMBL/GenBank/DDBJ databases">
        <authorList>
            <person name="Sun Q."/>
            <person name="Kim S."/>
        </authorList>
    </citation>
    <scope>NUCLEOTIDE SEQUENCE</scope>
    <source>
        <strain evidence="1">KCTC 32020</strain>
    </source>
</reference>
<sequence length="271" mass="30868">MKNLGCREAVHARAGVPVRRRKLGALLLATALGLWVTAPRAYTMSVIEIGPNLFQSILNQLNTYQQRYQDYAEYAQQARRWVQTYQHMRQQLFALQAFVGQMHGKGVLLEERDETYGIEDCDPQGGSLASIALSWLKADLDGEIGPQQVNVCRQIVVTRNKKFNETIKILKHLQKVEAEWRLIEARRLLSNTQGNIEGSNNDVNRFVGRLQQDLQFWQASMAAYDAYLDLLNQEQQRLAQAAMRGKKAVLGTVAQGATLRMALQKARRRER</sequence>
<evidence type="ECO:0000313" key="2">
    <source>
        <dbReference type="Proteomes" id="UP000636453"/>
    </source>
</evidence>
<dbReference type="EMBL" id="BNCF01000008">
    <property type="protein sequence ID" value="GHE35312.1"/>
    <property type="molecule type" value="Genomic_DNA"/>
</dbReference>
<dbReference type="RefSeq" id="WP_146472451.1">
    <property type="nucleotide sequence ID" value="NZ_BNCF01000008.1"/>
</dbReference>
<protein>
    <submittedName>
        <fullName evidence="1">Uncharacterized protein</fullName>
    </submittedName>
</protein>
<comment type="caution">
    <text evidence="1">The sequence shown here is derived from an EMBL/GenBank/DDBJ whole genome shotgun (WGS) entry which is preliminary data.</text>
</comment>